<dbReference type="EMBL" id="JAIVGD010000001">
    <property type="protein sequence ID" value="KAH0782939.1"/>
    <property type="molecule type" value="Genomic_DNA"/>
</dbReference>
<feature type="compositionally biased region" description="Polar residues" evidence="1">
    <location>
        <begin position="189"/>
        <end position="203"/>
    </location>
</feature>
<dbReference type="PANTHER" id="PTHR45089">
    <property type="entry name" value="DNAJ HEAT SHOCK AMINO-TERMINAL DOMAIN PROTEIN-RELATED"/>
    <property type="match status" value="1"/>
</dbReference>
<keyword evidence="4" id="KW-1185">Reference proteome</keyword>
<name>A0ABQ7WSH1_SOLTU</name>
<dbReference type="PANTHER" id="PTHR45089:SF30">
    <property type="entry name" value="DUF3444 DOMAIN-CONTAINING PROTEIN"/>
    <property type="match status" value="1"/>
</dbReference>
<evidence type="ECO:0000256" key="1">
    <source>
        <dbReference type="SAM" id="MobiDB-lite"/>
    </source>
</evidence>
<dbReference type="Proteomes" id="UP000826656">
    <property type="component" value="Unassembled WGS sequence"/>
</dbReference>
<feature type="compositionally biased region" description="Polar residues" evidence="1">
    <location>
        <begin position="470"/>
        <end position="486"/>
    </location>
</feature>
<evidence type="ECO:0000313" key="4">
    <source>
        <dbReference type="Proteomes" id="UP000826656"/>
    </source>
</evidence>
<sequence>MMGTEDKMLLCFCHWGKRTKMLPDGSISYGGGITDQFIVKRSINYNDFVKTVFDRLGIDPSDKMLHFTVNLDRSELIRLRDQEGVDTLLQCNDGFAHVYVSSLQEEPYSILPSGGAKKVELDVVSDSGRDTTPTGDDLESSLEKARFQSAGDSSKPLKKAMANQLAGGSEPQQKEAVGAGDQKLAGATRSRSPSKSNTISDENNSDFLQCRHPEFSAFFKHKAGNCCFAADQIWAVYDDVHDAMPRKYVRIRTVFGTEFKIKFSWLEPRPEEDQRECAWIKSGCGKFVSGDSHFTSDRRFFSHQMHCEKGTSDMYILYPRKGETWALFKARDILWSPQSHSEHKYEVLEILSDYVKNAGVKVGYLDKVTGFAGVFQRTKPSVAGSFFIKPNELYKFSHRILSFKMIGTEGTGVPAGSFELDTASLPLDPNDIWYPEKVKERSGLAKSEPVENVLSAVTPVTRGKSRTSKHATTPPKSETGSSKRVL</sequence>
<evidence type="ECO:0000259" key="2">
    <source>
        <dbReference type="Pfam" id="PF11926"/>
    </source>
</evidence>
<reference evidence="3 4" key="1">
    <citation type="journal article" date="2021" name="bioRxiv">
        <title>Chromosome-scale and haplotype-resolved genome assembly of a tetraploid potato cultivar.</title>
        <authorList>
            <person name="Sun H."/>
            <person name="Jiao W.-B."/>
            <person name="Krause K."/>
            <person name="Campoy J.A."/>
            <person name="Goel M."/>
            <person name="Folz-Donahue K."/>
            <person name="Kukat C."/>
            <person name="Huettel B."/>
            <person name="Schneeberger K."/>
        </authorList>
    </citation>
    <scope>NUCLEOTIDE SEQUENCE [LARGE SCALE GENOMIC DNA]</scope>
    <source>
        <strain evidence="3">SolTubOtavaFocal</strain>
        <tissue evidence="3">Leaves</tissue>
    </source>
</reference>
<proteinExistence type="predicted"/>
<protein>
    <recommendedName>
        <fullName evidence="2">DUF3444 domain-containing protein</fullName>
    </recommendedName>
</protein>
<feature type="region of interest" description="Disordered" evidence="1">
    <location>
        <begin position="455"/>
        <end position="486"/>
    </location>
</feature>
<dbReference type="InterPro" id="IPR024593">
    <property type="entry name" value="DUF3444"/>
</dbReference>
<evidence type="ECO:0000313" key="3">
    <source>
        <dbReference type="EMBL" id="KAH0782939.1"/>
    </source>
</evidence>
<organism evidence="3 4">
    <name type="scientific">Solanum tuberosum</name>
    <name type="common">Potato</name>
    <dbReference type="NCBI Taxonomy" id="4113"/>
    <lineage>
        <taxon>Eukaryota</taxon>
        <taxon>Viridiplantae</taxon>
        <taxon>Streptophyta</taxon>
        <taxon>Embryophyta</taxon>
        <taxon>Tracheophyta</taxon>
        <taxon>Spermatophyta</taxon>
        <taxon>Magnoliopsida</taxon>
        <taxon>eudicotyledons</taxon>
        <taxon>Gunneridae</taxon>
        <taxon>Pentapetalae</taxon>
        <taxon>asterids</taxon>
        <taxon>lamiids</taxon>
        <taxon>Solanales</taxon>
        <taxon>Solanaceae</taxon>
        <taxon>Solanoideae</taxon>
        <taxon>Solaneae</taxon>
        <taxon>Solanum</taxon>
    </lineage>
</organism>
<comment type="caution">
    <text evidence="3">The sequence shown here is derived from an EMBL/GenBank/DDBJ whole genome shotgun (WGS) entry which is preliminary data.</text>
</comment>
<accession>A0ABQ7WSH1</accession>
<dbReference type="Pfam" id="PF11926">
    <property type="entry name" value="DUF3444"/>
    <property type="match status" value="1"/>
</dbReference>
<feature type="region of interest" description="Disordered" evidence="1">
    <location>
        <begin position="146"/>
        <end position="203"/>
    </location>
</feature>
<feature type="domain" description="DUF3444" evidence="2">
    <location>
        <begin position="206"/>
        <end position="409"/>
    </location>
</feature>
<gene>
    <name evidence="3" type="ORF">KY290_002537</name>
</gene>